<organism evidence="5 6">
    <name type="scientific">Trichomonas vaginalis (strain ATCC PRA-98 / G3)</name>
    <dbReference type="NCBI Taxonomy" id="412133"/>
    <lineage>
        <taxon>Eukaryota</taxon>
        <taxon>Metamonada</taxon>
        <taxon>Parabasalia</taxon>
        <taxon>Trichomonadida</taxon>
        <taxon>Trichomonadidae</taxon>
        <taxon>Trichomonas</taxon>
    </lineage>
</organism>
<dbReference type="OrthoDB" id="5527234at2759"/>
<dbReference type="InterPro" id="IPR028926">
    <property type="entry name" value="CEP76-C2"/>
</dbReference>
<keyword evidence="6" id="KW-1185">Reference proteome</keyword>
<protein>
    <submittedName>
        <fullName evidence="5">Uncharacterized protein</fullName>
    </submittedName>
</protein>
<name>A2DW62_TRIV3</name>
<dbReference type="RefSeq" id="XP_001327586.1">
    <property type="nucleotide sequence ID" value="XM_001327551.1"/>
</dbReference>
<sequence>MEESRQAENTVFRKLLPEEIRYLHPFPYTQQTNDDDNENLIEDFENSPVTLKTNQVLIEILSTSAFVNYVECPQNEYITLDLNIAGNRFRSPKVQASDEPQLQCNFLLTLNQPITDLIRLGQSSVSVIAENQKGTYIYGYGQFDWRLSLSGYLRDQVILHDSQSQECGLIDIRIQLGSKMASSQQLENCFVHRNETNSIICPISSRALPTPFHAFRFVHLLYKISKLKLKEMNSKEELDPRSFSVHNVLANRVGNIKELSALLVCLLCGFGLDAYIYDEKVITIGDIIIEWDLIQKKRVVIDNLKATKLVGYRKRVSPNVDNPTPDIWDPSQWNIEITTPPTIIPVLIKSPSINELELENELCRILSIQWKKEFDQTLLRFLRPIAATLETRELELPDEYWTMPIASLIKESLPESSSLKVCSVFYYLNNPSDIASKIFEKCKNIIQLNPTSIGLTVCSTSYAEEIYGIWVVIGFVTT</sequence>
<dbReference type="Pfam" id="PF24652">
    <property type="entry name" value="CEP76_C"/>
    <property type="match status" value="1"/>
</dbReference>
<evidence type="ECO:0000259" key="3">
    <source>
        <dbReference type="Pfam" id="PF15627"/>
    </source>
</evidence>
<dbReference type="PANTHER" id="PTHR46436">
    <property type="entry name" value="CENTROSOMAL PROTEIN OF 76 KDA"/>
    <property type="match status" value="1"/>
</dbReference>
<dbReference type="VEuPathDB" id="TrichDB:TVAG_224390"/>
<dbReference type="VEuPathDB" id="TrichDB:TVAGG3_0804690"/>
<dbReference type="Pfam" id="PF15627">
    <property type="entry name" value="CEP76-C2"/>
    <property type="match status" value="1"/>
</dbReference>
<gene>
    <name evidence="5" type="ORF">TVAG_224390</name>
</gene>
<evidence type="ECO:0000256" key="2">
    <source>
        <dbReference type="ARBA" id="ARBA00022490"/>
    </source>
</evidence>
<evidence type="ECO:0000313" key="6">
    <source>
        <dbReference type="Proteomes" id="UP000001542"/>
    </source>
</evidence>
<evidence type="ECO:0000256" key="1">
    <source>
        <dbReference type="ARBA" id="ARBA00004300"/>
    </source>
</evidence>
<feature type="domain" description="CEP76 C2" evidence="3">
    <location>
        <begin position="56"/>
        <end position="178"/>
    </location>
</feature>
<reference evidence="5" key="2">
    <citation type="journal article" date="2007" name="Science">
        <title>Draft genome sequence of the sexually transmitted pathogen Trichomonas vaginalis.</title>
        <authorList>
            <person name="Carlton J.M."/>
            <person name="Hirt R.P."/>
            <person name="Silva J.C."/>
            <person name="Delcher A.L."/>
            <person name="Schatz M."/>
            <person name="Zhao Q."/>
            <person name="Wortman J.R."/>
            <person name="Bidwell S.L."/>
            <person name="Alsmark U.C.M."/>
            <person name="Besteiro S."/>
            <person name="Sicheritz-Ponten T."/>
            <person name="Noel C.J."/>
            <person name="Dacks J.B."/>
            <person name="Foster P.G."/>
            <person name="Simillion C."/>
            <person name="Van de Peer Y."/>
            <person name="Miranda-Saavedra D."/>
            <person name="Barton G.J."/>
            <person name="Westrop G.D."/>
            <person name="Mueller S."/>
            <person name="Dessi D."/>
            <person name="Fiori P.L."/>
            <person name="Ren Q."/>
            <person name="Paulsen I."/>
            <person name="Zhang H."/>
            <person name="Bastida-Corcuera F.D."/>
            <person name="Simoes-Barbosa A."/>
            <person name="Brown M.T."/>
            <person name="Hayes R.D."/>
            <person name="Mukherjee M."/>
            <person name="Okumura C.Y."/>
            <person name="Schneider R."/>
            <person name="Smith A.J."/>
            <person name="Vanacova S."/>
            <person name="Villalvazo M."/>
            <person name="Haas B.J."/>
            <person name="Pertea M."/>
            <person name="Feldblyum T.V."/>
            <person name="Utterback T.R."/>
            <person name="Shu C.L."/>
            <person name="Osoegawa K."/>
            <person name="de Jong P.J."/>
            <person name="Hrdy I."/>
            <person name="Horvathova L."/>
            <person name="Zubacova Z."/>
            <person name="Dolezal P."/>
            <person name="Malik S.B."/>
            <person name="Logsdon J.M. Jr."/>
            <person name="Henze K."/>
            <person name="Gupta A."/>
            <person name="Wang C.C."/>
            <person name="Dunne R.L."/>
            <person name="Upcroft J.A."/>
            <person name="Upcroft P."/>
            <person name="White O."/>
            <person name="Salzberg S.L."/>
            <person name="Tang P."/>
            <person name="Chiu C.-H."/>
            <person name="Lee Y.-S."/>
            <person name="Embley T.M."/>
            <person name="Coombs G.H."/>
            <person name="Mottram J.C."/>
            <person name="Tachezy J."/>
            <person name="Fraser-Liggett C.M."/>
            <person name="Johnson P.J."/>
        </authorList>
    </citation>
    <scope>NUCLEOTIDE SEQUENCE [LARGE SCALE GENOMIC DNA]</scope>
    <source>
        <strain evidence="5">G3</strain>
    </source>
</reference>
<accession>A2DW62</accession>
<proteinExistence type="predicted"/>
<feature type="domain" description="Centrosomal protein of 76 kDa C-terminal" evidence="4">
    <location>
        <begin position="373"/>
        <end position="475"/>
    </location>
</feature>
<dbReference type="EMBL" id="DS113257">
    <property type="protein sequence ID" value="EAY15363.1"/>
    <property type="molecule type" value="Genomic_DNA"/>
</dbReference>
<reference evidence="5" key="1">
    <citation type="submission" date="2006-10" db="EMBL/GenBank/DDBJ databases">
        <authorList>
            <person name="Amadeo P."/>
            <person name="Zhao Q."/>
            <person name="Wortman J."/>
            <person name="Fraser-Liggett C."/>
            <person name="Carlton J."/>
        </authorList>
    </citation>
    <scope>NUCLEOTIDE SEQUENCE</scope>
    <source>
        <strain evidence="5">G3</strain>
    </source>
</reference>
<dbReference type="SMR" id="A2DW62"/>
<comment type="subcellular location">
    <subcellularLocation>
        <location evidence="1">Cytoplasm</location>
        <location evidence="1">Cytoskeleton</location>
        <location evidence="1">Microtubule organizing center</location>
        <location evidence="1">Centrosome</location>
    </subcellularLocation>
</comment>
<dbReference type="KEGG" id="tva:4773366"/>
<dbReference type="InParanoid" id="A2DW62"/>
<dbReference type="AlphaFoldDB" id="A2DW62"/>
<dbReference type="InterPro" id="IPR056288">
    <property type="entry name" value="CEP76_C"/>
</dbReference>
<keyword evidence="2" id="KW-0963">Cytoplasm</keyword>
<evidence type="ECO:0000259" key="4">
    <source>
        <dbReference type="Pfam" id="PF24652"/>
    </source>
</evidence>
<dbReference type="Proteomes" id="UP000001542">
    <property type="component" value="Unassembled WGS sequence"/>
</dbReference>
<dbReference type="GO" id="GO:0005813">
    <property type="term" value="C:centrosome"/>
    <property type="evidence" value="ECO:0007669"/>
    <property type="project" value="UniProtKB-SubCell"/>
</dbReference>
<dbReference type="InterPro" id="IPR052299">
    <property type="entry name" value="CEP76"/>
</dbReference>
<dbReference type="PANTHER" id="PTHR46436:SF1">
    <property type="entry name" value="CENTROSOMAL PROTEIN OF 76 KDA"/>
    <property type="match status" value="1"/>
</dbReference>
<evidence type="ECO:0000313" key="5">
    <source>
        <dbReference type="EMBL" id="EAY15363.1"/>
    </source>
</evidence>